<reference evidence="3" key="1">
    <citation type="submission" date="2018-08" db="EMBL/GenBank/DDBJ databases">
        <authorList>
            <person name="Im W.T."/>
        </authorList>
    </citation>
    <scope>NUCLEOTIDE SEQUENCE [LARGE SCALE GENOMIC DNA]</scope>
    <source>
        <strain evidence="3">LA-28</strain>
    </source>
</reference>
<proteinExistence type="predicted"/>
<organism evidence="2 3">
    <name type="scientific">Mesorhizobium denitrificans</name>
    <dbReference type="NCBI Taxonomy" id="2294114"/>
    <lineage>
        <taxon>Bacteria</taxon>
        <taxon>Pseudomonadati</taxon>
        <taxon>Pseudomonadota</taxon>
        <taxon>Alphaproteobacteria</taxon>
        <taxon>Hyphomicrobiales</taxon>
        <taxon>Phyllobacteriaceae</taxon>
        <taxon>Mesorhizobium</taxon>
    </lineage>
</organism>
<sequence length="70" mass="7982">MKSNTAHPFLDPLWRRVLLVVACAVWAAIETYHQNTFWATMVGAVTVYGAWEYLYNYRPSTEDKTPDSGA</sequence>
<keyword evidence="3" id="KW-1185">Reference proteome</keyword>
<name>A0A371XC58_9HYPH</name>
<dbReference type="AlphaFoldDB" id="A0A371XC58"/>
<evidence type="ECO:0000256" key="1">
    <source>
        <dbReference type="SAM" id="Phobius"/>
    </source>
</evidence>
<feature type="transmembrane region" description="Helical" evidence="1">
    <location>
        <begin position="35"/>
        <end position="54"/>
    </location>
</feature>
<accession>A0A371XC58</accession>
<gene>
    <name evidence="2" type="ORF">DY251_14900</name>
</gene>
<evidence type="ECO:0000313" key="3">
    <source>
        <dbReference type="Proteomes" id="UP000262379"/>
    </source>
</evidence>
<evidence type="ECO:0008006" key="4">
    <source>
        <dbReference type="Google" id="ProtNLM"/>
    </source>
</evidence>
<protein>
    <recommendedName>
        <fullName evidence="4">DUF3329 domain-containing protein</fullName>
    </recommendedName>
</protein>
<dbReference type="RefSeq" id="WP_116624707.1">
    <property type="nucleotide sequence ID" value="NZ_QURN01000011.1"/>
</dbReference>
<feature type="transmembrane region" description="Helical" evidence="1">
    <location>
        <begin position="12"/>
        <end position="29"/>
    </location>
</feature>
<evidence type="ECO:0000313" key="2">
    <source>
        <dbReference type="EMBL" id="RFC66816.1"/>
    </source>
</evidence>
<dbReference type="Proteomes" id="UP000262379">
    <property type="component" value="Unassembled WGS sequence"/>
</dbReference>
<keyword evidence="1" id="KW-0472">Membrane</keyword>
<dbReference type="EMBL" id="QURN01000011">
    <property type="protein sequence ID" value="RFC66816.1"/>
    <property type="molecule type" value="Genomic_DNA"/>
</dbReference>
<comment type="caution">
    <text evidence="2">The sequence shown here is derived from an EMBL/GenBank/DDBJ whole genome shotgun (WGS) entry which is preliminary data.</text>
</comment>
<keyword evidence="1" id="KW-0812">Transmembrane</keyword>
<keyword evidence="1" id="KW-1133">Transmembrane helix</keyword>